<dbReference type="AlphaFoldDB" id="A0A6N0HTG2"/>
<evidence type="ECO:0000313" key="2">
    <source>
        <dbReference type="EMBL" id="QKQ25486.1"/>
    </source>
</evidence>
<feature type="transmembrane region" description="Helical" evidence="1">
    <location>
        <begin position="9"/>
        <end position="30"/>
    </location>
</feature>
<accession>A0A6N0HTG2</accession>
<reference evidence="2 3" key="1">
    <citation type="submission" date="2020-05" db="EMBL/GenBank/DDBJ databases">
        <title>Horizontal transmission and recombination maintain forever young bacterial symbiont genomes.</title>
        <authorList>
            <person name="Russell S.L."/>
            <person name="Pepper-Tunick E."/>
            <person name="Svedberg J."/>
            <person name="Byrne A."/>
            <person name="Ruelas Castillo J."/>
            <person name="Vollmers C."/>
            <person name="Beinart R.A."/>
            <person name="Corbett-Detig R."/>
        </authorList>
    </citation>
    <scope>NUCLEOTIDE SEQUENCE [LARGE SCALE GENOMIC DNA]</scope>
    <source>
        <strain evidence="2">Santa_Monica_outfall</strain>
    </source>
</reference>
<evidence type="ECO:0000256" key="1">
    <source>
        <dbReference type="SAM" id="Phobius"/>
    </source>
</evidence>
<proteinExistence type="predicted"/>
<evidence type="ECO:0000313" key="3">
    <source>
        <dbReference type="Proteomes" id="UP000509658"/>
    </source>
</evidence>
<dbReference type="Proteomes" id="UP000509658">
    <property type="component" value="Chromosome"/>
</dbReference>
<organism evidence="2 3">
    <name type="scientific">Candidatus Reidiella endopervernicosa</name>
    <dbReference type="NCBI Taxonomy" id="2738883"/>
    <lineage>
        <taxon>Bacteria</taxon>
        <taxon>Pseudomonadati</taxon>
        <taxon>Pseudomonadota</taxon>
        <taxon>Gammaproteobacteria</taxon>
        <taxon>Candidatus Reidiella</taxon>
    </lineage>
</organism>
<dbReference type="EMBL" id="CP054491">
    <property type="protein sequence ID" value="QKQ25486.1"/>
    <property type="molecule type" value="Genomic_DNA"/>
</dbReference>
<name>A0A6N0HTG2_9GAMM</name>
<keyword evidence="1" id="KW-0812">Transmembrane</keyword>
<sequence length="183" mass="20331">MIKKFTDGLVFGSGFAISFIALWCVAAYLIQPIIINSQIEQLNEQQPIAIVPENRSSILHKPPVARAPTTPFHELGIDEQISQSSAIAIAKYEPAPDGQMKAIITEFLKKDDDITIYYDIGDEYHSSSYYPSENTSYGDGIVIFFTGSPAITRMSMTYSGDRIRGLGDLPIELFRNKCKDNNA</sequence>
<gene>
    <name evidence="2" type="ORF">HUE57_03615</name>
</gene>
<protein>
    <submittedName>
        <fullName evidence="2">Uncharacterized protein</fullName>
    </submittedName>
</protein>
<keyword evidence="3" id="KW-1185">Reference proteome</keyword>
<keyword evidence="1" id="KW-1133">Transmembrane helix</keyword>
<dbReference type="RefSeq" id="WP_174672729.1">
    <property type="nucleotide sequence ID" value="NZ_CP054491.1"/>
</dbReference>
<keyword evidence="1" id="KW-0472">Membrane</keyword>
<dbReference type="KEGG" id="rev:HUE57_03615"/>